<organism evidence="2 3">
    <name type="scientific">Orrella daihaiensis</name>
    <dbReference type="NCBI Taxonomy" id="2782176"/>
    <lineage>
        <taxon>Bacteria</taxon>
        <taxon>Pseudomonadati</taxon>
        <taxon>Pseudomonadota</taxon>
        <taxon>Betaproteobacteria</taxon>
        <taxon>Burkholderiales</taxon>
        <taxon>Alcaligenaceae</taxon>
        <taxon>Orrella</taxon>
    </lineage>
</organism>
<dbReference type="Gene3D" id="2.60.120.10">
    <property type="entry name" value="Jelly Rolls"/>
    <property type="match status" value="1"/>
</dbReference>
<sequence length="97" mass="10747">MTTSSRPQATPTRQIENERVIVTQWHFEPGAETGWHTHGHDYVVVPTTDGDLLLETPDGPVNAKLTQGIAYNRPAGVHHNVINAGDQPLVFVEIELR</sequence>
<accession>A0ABY4AGZ7</accession>
<dbReference type="InterPro" id="IPR013096">
    <property type="entry name" value="Cupin_2"/>
</dbReference>
<evidence type="ECO:0000313" key="3">
    <source>
        <dbReference type="Proteomes" id="UP000831607"/>
    </source>
</evidence>
<protein>
    <submittedName>
        <fullName evidence="2">Cupin domain-containing protein</fullName>
    </submittedName>
</protein>
<dbReference type="InterPro" id="IPR014710">
    <property type="entry name" value="RmlC-like_jellyroll"/>
</dbReference>
<dbReference type="CDD" id="cd06982">
    <property type="entry name" value="cupin_BauB-like"/>
    <property type="match status" value="1"/>
</dbReference>
<dbReference type="InterPro" id="IPR011051">
    <property type="entry name" value="RmlC_Cupin_sf"/>
</dbReference>
<name>A0ABY4AGZ7_9BURK</name>
<reference evidence="2 3" key="1">
    <citation type="submission" date="2020-11" db="EMBL/GenBank/DDBJ databases">
        <title>Algicoccus daihaiensis sp.nov., isolated from Daihai Lake in Inner Mongolia.</title>
        <authorList>
            <person name="Kai J."/>
        </authorList>
    </citation>
    <scope>NUCLEOTIDE SEQUENCE [LARGE SCALE GENOMIC DNA]</scope>
    <source>
        <strain evidence="3">f23</strain>
    </source>
</reference>
<feature type="domain" description="Cupin type-2" evidence="1">
    <location>
        <begin position="25"/>
        <end position="94"/>
    </location>
</feature>
<gene>
    <name evidence="2" type="ORF">DHf2319_08760</name>
</gene>
<evidence type="ECO:0000313" key="2">
    <source>
        <dbReference type="EMBL" id="UOD49562.1"/>
    </source>
</evidence>
<dbReference type="EMBL" id="CP063982">
    <property type="protein sequence ID" value="UOD49562.1"/>
    <property type="molecule type" value="Genomic_DNA"/>
</dbReference>
<dbReference type="Proteomes" id="UP000831607">
    <property type="component" value="Chromosome"/>
</dbReference>
<dbReference type="RefSeq" id="WP_243477790.1">
    <property type="nucleotide sequence ID" value="NZ_CP063982.1"/>
</dbReference>
<evidence type="ECO:0000259" key="1">
    <source>
        <dbReference type="Pfam" id="PF07883"/>
    </source>
</evidence>
<proteinExistence type="predicted"/>
<dbReference type="SUPFAM" id="SSF51182">
    <property type="entry name" value="RmlC-like cupins"/>
    <property type="match status" value="1"/>
</dbReference>
<dbReference type="Pfam" id="PF07883">
    <property type="entry name" value="Cupin_2"/>
    <property type="match status" value="1"/>
</dbReference>
<keyword evidence="3" id="KW-1185">Reference proteome</keyword>